<feature type="region of interest" description="Disordered" evidence="1">
    <location>
        <begin position="121"/>
        <end position="144"/>
    </location>
</feature>
<protein>
    <submittedName>
        <fullName evidence="2">Uncharacterized protein</fullName>
    </submittedName>
</protein>
<feature type="compositionally biased region" description="Polar residues" evidence="1">
    <location>
        <begin position="124"/>
        <end position="134"/>
    </location>
</feature>
<dbReference type="EMBL" id="AP025739">
    <property type="protein sequence ID" value="BDI29404.1"/>
    <property type="molecule type" value="Genomic_DNA"/>
</dbReference>
<reference evidence="2 3" key="1">
    <citation type="journal article" date="2019" name="Int. J. Syst. Evol. Microbiol.">
        <title>Capsulimonas corticalis gen. nov., sp. nov., an aerobic capsulated bacterium, of a novel bacterial order, Capsulimonadales ord. nov., of the class Armatimonadia of the phylum Armatimonadetes.</title>
        <authorList>
            <person name="Li J."/>
            <person name="Kudo C."/>
            <person name="Tonouchi A."/>
        </authorList>
    </citation>
    <scope>NUCLEOTIDE SEQUENCE [LARGE SCALE GENOMIC DNA]</scope>
    <source>
        <strain evidence="2 3">AX-7</strain>
    </source>
</reference>
<accession>A0A402CZG1</accession>
<proteinExistence type="predicted"/>
<evidence type="ECO:0000256" key="1">
    <source>
        <dbReference type="SAM" id="MobiDB-lite"/>
    </source>
</evidence>
<evidence type="ECO:0000313" key="2">
    <source>
        <dbReference type="EMBL" id="BDI29404.1"/>
    </source>
</evidence>
<name>A0A402CZG1_9BACT</name>
<dbReference type="KEGG" id="ccot:CCAX7_14550"/>
<sequence length="144" mass="15303">MIVTNGIGNSVAKQKLQHIQKMGDPVVVNGQSTVVGATTPLRATVDPISPSSAPQYLPEGSVNAANADLQMVEVAALALSGEPREQQAVTWDGDNYTILRVLRQRKQGVTSVYGLVCYRAPQPDSATADPTTGLRTDYAPPDQE</sequence>
<gene>
    <name evidence="2" type="ORF">CCAX7_14550</name>
</gene>
<dbReference type="AlphaFoldDB" id="A0A402CZG1"/>
<dbReference type="Proteomes" id="UP000287394">
    <property type="component" value="Chromosome"/>
</dbReference>
<organism evidence="2 3">
    <name type="scientific">Capsulimonas corticalis</name>
    <dbReference type="NCBI Taxonomy" id="2219043"/>
    <lineage>
        <taxon>Bacteria</taxon>
        <taxon>Bacillati</taxon>
        <taxon>Armatimonadota</taxon>
        <taxon>Armatimonadia</taxon>
        <taxon>Capsulimonadales</taxon>
        <taxon>Capsulimonadaceae</taxon>
        <taxon>Capsulimonas</taxon>
    </lineage>
</organism>
<evidence type="ECO:0000313" key="3">
    <source>
        <dbReference type="Proteomes" id="UP000287394"/>
    </source>
</evidence>
<keyword evidence="3" id="KW-1185">Reference proteome</keyword>
<dbReference type="RefSeq" id="WP_119322708.1">
    <property type="nucleotide sequence ID" value="NZ_AP025739.1"/>
</dbReference>